<feature type="domain" description="Tripartite ATP-independent periplasmic transporters DctQ component" evidence="10">
    <location>
        <begin position="30"/>
        <end position="163"/>
    </location>
</feature>
<feature type="transmembrane region" description="Helical" evidence="9">
    <location>
        <begin position="137"/>
        <end position="159"/>
    </location>
</feature>
<dbReference type="EMBL" id="JAEKJZ010000001">
    <property type="protein sequence ID" value="MBN9670162.1"/>
    <property type="molecule type" value="Genomic_DNA"/>
</dbReference>
<dbReference type="InterPro" id="IPR055348">
    <property type="entry name" value="DctQ"/>
</dbReference>
<dbReference type="AlphaFoldDB" id="A0A939ECQ7"/>
<comment type="subcellular location">
    <subcellularLocation>
        <location evidence="1 9">Cell inner membrane</location>
        <topology evidence="1 9">Multi-pass membrane protein</topology>
    </subcellularLocation>
</comment>
<evidence type="ECO:0000313" key="12">
    <source>
        <dbReference type="Proteomes" id="UP000664096"/>
    </source>
</evidence>
<dbReference type="Proteomes" id="UP000664096">
    <property type="component" value="Unassembled WGS sequence"/>
</dbReference>
<evidence type="ECO:0000256" key="8">
    <source>
        <dbReference type="ARBA" id="ARBA00038436"/>
    </source>
</evidence>
<evidence type="ECO:0000256" key="7">
    <source>
        <dbReference type="ARBA" id="ARBA00023136"/>
    </source>
</evidence>
<comment type="similarity">
    <text evidence="8 9">Belongs to the TRAP transporter small permease family.</text>
</comment>
<name>A0A939ECQ7_9HYPH</name>
<dbReference type="Pfam" id="PF04290">
    <property type="entry name" value="DctQ"/>
    <property type="match status" value="1"/>
</dbReference>
<keyword evidence="6 9" id="KW-1133">Transmembrane helix</keyword>
<dbReference type="PANTHER" id="PTHR35011:SF4">
    <property type="entry name" value="SLL1102 PROTEIN"/>
    <property type="match status" value="1"/>
</dbReference>
<sequence>MMSMLNRLADGVDGSVRRIGEIMAWTGLALVLVIAFNVCARYLVSFGAVALQETEWHLMAVGALFGVPYALNRGEEVRVDVFYGHFSPGARRIVNATGALLLALASLVIAYLSLTFVQQSFMLGEGSADPGGLPARWLLKAAIPISFLLLALQSLSAFIRQLTGATAPHEKKKKPGEY</sequence>
<evidence type="ECO:0000313" key="11">
    <source>
        <dbReference type="EMBL" id="MBN9670162.1"/>
    </source>
</evidence>
<keyword evidence="5 9" id="KW-0812">Transmembrane</keyword>
<evidence type="ECO:0000256" key="4">
    <source>
        <dbReference type="ARBA" id="ARBA00022519"/>
    </source>
</evidence>
<keyword evidence="3" id="KW-1003">Cell membrane</keyword>
<keyword evidence="7 9" id="KW-0472">Membrane</keyword>
<evidence type="ECO:0000256" key="5">
    <source>
        <dbReference type="ARBA" id="ARBA00022692"/>
    </source>
</evidence>
<reference evidence="11" key="1">
    <citation type="submission" date="2020-12" db="EMBL/GenBank/DDBJ databases">
        <title>Oil enriched cultivation method for isolating marine PHA-producing bacteria.</title>
        <authorList>
            <person name="Zheng W."/>
            <person name="Yu S."/>
            <person name="Huang Y."/>
        </authorList>
    </citation>
    <scope>NUCLEOTIDE SEQUENCE</scope>
    <source>
        <strain evidence="11">SY-2-12</strain>
    </source>
</reference>
<dbReference type="RefSeq" id="WP_207139672.1">
    <property type="nucleotide sequence ID" value="NZ_JAEKJZ010000001.1"/>
</dbReference>
<comment type="caution">
    <text evidence="11">The sequence shown here is derived from an EMBL/GenBank/DDBJ whole genome shotgun (WGS) entry which is preliminary data.</text>
</comment>
<evidence type="ECO:0000256" key="9">
    <source>
        <dbReference type="RuleBase" id="RU369079"/>
    </source>
</evidence>
<evidence type="ECO:0000259" key="10">
    <source>
        <dbReference type="Pfam" id="PF04290"/>
    </source>
</evidence>
<organism evidence="11 12">
    <name type="scientific">Roseibium aggregatum</name>
    <dbReference type="NCBI Taxonomy" id="187304"/>
    <lineage>
        <taxon>Bacteria</taxon>
        <taxon>Pseudomonadati</taxon>
        <taxon>Pseudomonadota</taxon>
        <taxon>Alphaproteobacteria</taxon>
        <taxon>Hyphomicrobiales</taxon>
        <taxon>Stappiaceae</taxon>
        <taxon>Roseibium</taxon>
    </lineage>
</organism>
<proteinExistence type="inferred from homology"/>
<dbReference type="InterPro" id="IPR007387">
    <property type="entry name" value="TRAP_DctQ"/>
</dbReference>
<dbReference type="PANTHER" id="PTHR35011">
    <property type="entry name" value="2,3-DIKETO-L-GULONATE TRAP TRANSPORTER SMALL PERMEASE PROTEIN YIAM"/>
    <property type="match status" value="1"/>
</dbReference>
<evidence type="ECO:0000256" key="6">
    <source>
        <dbReference type="ARBA" id="ARBA00022989"/>
    </source>
</evidence>
<feature type="transmembrane region" description="Helical" evidence="9">
    <location>
        <begin position="22"/>
        <end position="44"/>
    </location>
</feature>
<evidence type="ECO:0000256" key="3">
    <source>
        <dbReference type="ARBA" id="ARBA00022475"/>
    </source>
</evidence>
<evidence type="ECO:0000256" key="2">
    <source>
        <dbReference type="ARBA" id="ARBA00022448"/>
    </source>
</evidence>
<feature type="transmembrane region" description="Helical" evidence="9">
    <location>
        <begin position="93"/>
        <end position="117"/>
    </location>
</feature>
<evidence type="ECO:0000256" key="1">
    <source>
        <dbReference type="ARBA" id="ARBA00004429"/>
    </source>
</evidence>
<comment type="function">
    <text evidence="9">Part of the tripartite ATP-independent periplasmic (TRAP) transport system.</text>
</comment>
<comment type="subunit">
    <text evidence="9">The complex comprises the extracytoplasmic solute receptor protein and the two transmembrane proteins.</text>
</comment>
<protein>
    <recommendedName>
        <fullName evidence="9">TRAP transporter small permease protein</fullName>
    </recommendedName>
</protein>
<keyword evidence="4 9" id="KW-0997">Cell inner membrane</keyword>
<keyword evidence="2 9" id="KW-0813">Transport</keyword>
<dbReference type="GO" id="GO:0022857">
    <property type="term" value="F:transmembrane transporter activity"/>
    <property type="evidence" value="ECO:0007669"/>
    <property type="project" value="UniProtKB-UniRule"/>
</dbReference>
<dbReference type="GO" id="GO:0005886">
    <property type="term" value="C:plasma membrane"/>
    <property type="evidence" value="ECO:0007669"/>
    <property type="project" value="UniProtKB-SubCell"/>
</dbReference>
<comment type="caution">
    <text evidence="9">Lacks conserved residue(s) required for the propagation of feature annotation.</text>
</comment>
<gene>
    <name evidence="11" type="ORF">JF539_07410</name>
</gene>
<accession>A0A939ECQ7</accession>